<protein>
    <submittedName>
        <fullName evidence="2">Uncharacterized protein</fullName>
    </submittedName>
</protein>
<reference evidence="2 3" key="1">
    <citation type="submission" date="2019-06" db="EMBL/GenBank/DDBJ databases">
        <title>Whole genome shotgun sequence of Glutamicibacter uratoxydans NBRC 15515.</title>
        <authorList>
            <person name="Hosoyama A."/>
            <person name="Uohara A."/>
            <person name="Ohji S."/>
            <person name="Ichikawa N."/>
        </authorList>
    </citation>
    <scope>NUCLEOTIDE SEQUENCE [LARGE SCALE GENOMIC DNA]</scope>
    <source>
        <strain evidence="2 3">NBRC 15515</strain>
    </source>
</reference>
<dbReference type="EMBL" id="BJNY01000002">
    <property type="protein sequence ID" value="GED05027.1"/>
    <property type="molecule type" value="Genomic_DNA"/>
</dbReference>
<keyword evidence="3" id="KW-1185">Reference proteome</keyword>
<comment type="caution">
    <text evidence="2">The sequence shown here is derived from an EMBL/GenBank/DDBJ whole genome shotgun (WGS) entry which is preliminary data.</text>
</comment>
<evidence type="ECO:0000313" key="3">
    <source>
        <dbReference type="Proteomes" id="UP000316612"/>
    </source>
</evidence>
<dbReference type="OrthoDB" id="4966833at2"/>
<keyword evidence="1" id="KW-0472">Membrane</keyword>
<keyword evidence="1" id="KW-1133">Transmembrane helix</keyword>
<dbReference type="Proteomes" id="UP000316612">
    <property type="component" value="Unassembled WGS sequence"/>
</dbReference>
<evidence type="ECO:0000313" key="2">
    <source>
        <dbReference type="EMBL" id="GED05027.1"/>
    </source>
</evidence>
<dbReference type="AlphaFoldDB" id="A0A4Y4DK77"/>
<gene>
    <name evidence="2" type="ORF">AUR04nite_05590</name>
</gene>
<sequence>MRTIFDADVSNSTLKDVISEGQNKKRRMMSMVTLAFVACLIVAALCGLFDRESTKTHGISGQRVEVDYQSIARAGNEVELEIRVSSEKPLSKELTVQLSEEYLKFFEDLAVFPDPDSQTANGDGALSFTISVPNDATKTVVRVTGRASDQWDIYTPGTLQVQSGSAKHNISIATWRIP</sequence>
<proteinExistence type="predicted"/>
<keyword evidence="1" id="KW-0812">Transmembrane</keyword>
<organism evidence="2 3">
    <name type="scientific">Glutamicibacter uratoxydans</name>
    <name type="common">Arthrobacter uratoxydans</name>
    <dbReference type="NCBI Taxonomy" id="43667"/>
    <lineage>
        <taxon>Bacteria</taxon>
        <taxon>Bacillati</taxon>
        <taxon>Actinomycetota</taxon>
        <taxon>Actinomycetes</taxon>
        <taxon>Micrococcales</taxon>
        <taxon>Micrococcaceae</taxon>
        <taxon>Glutamicibacter</taxon>
    </lineage>
</organism>
<evidence type="ECO:0000256" key="1">
    <source>
        <dbReference type="SAM" id="Phobius"/>
    </source>
</evidence>
<accession>A0A4Y4DK77</accession>
<feature type="transmembrane region" description="Helical" evidence="1">
    <location>
        <begin position="28"/>
        <end position="49"/>
    </location>
</feature>
<name>A0A4Y4DK77_GLUUR</name>
<dbReference type="RefSeq" id="WP_141361694.1">
    <property type="nucleotide sequence ID" value="NZ_BAAAJL010000003.1"/>
</dbReference>